<comment type="similarity">
    <text evidence="2">Belongs to the UTP25 family.</text>
</comment>
<dbReference type="Proteomes" id="UP001180020">
    <property type="component" value="Unassembled WGS sequence"/>
</dbReference>
<keyword evidence="3" id="KW-0539">Nucleus</keyword>
<evidence type="ECO:0000313" key="7">
    <source>
        <dbReference type="EMBL" id="KAK1289867.1"/>
    </source>
</evidence>
<feature type="compositionally biased region" description="Acidic residues" evidence="4">
    <location>
        <begin position="105"/>
        <end position="129"/>
    </location>
</feature>
<feature type="compositionally biased region" description="Low complexity" evidence="4">
    <location>
        <begin position="41"/>
        <end position="61"/>
    </location>
</feature>
<evidence type="ECO:0000259" key="5">
    <source>
        <dbReference type="Pfam" id="PF06862"/>
    </source>
</evidence>
<dbReference type="EMBL" id="JAUJYO010000018">
    <property type="protein sequence ID" value="KAK1289867.1"/>
    <property type="molecule type" value="Genomic_DNA"/>
</dbReference>
<name>A0AAV9CP05_ACOCL</name>
<gene>
    <name evidence="7" type="ORF">QJS10_CPB18g00060</name>
</gene>
<dbReference type="Pfam" id="PF06862">
    <property type="entry name" value="Utp25_C"/>
    <property type="match status" value="1"/>
</dbReference>
<dbReference type="InterPro" id="IPR053939">
    <property type="entry name" value="UTP25_C"/>
</dbReference>
<feature type="region of interest" description="Disordered" evidence="4">
    <location>
        <begin position="1"/>
        <end position="176"/>
    </location>
</feature>
<protein>
    <recommendedName>
        <fullName evidence="9">U3 small nucleolar RNA-associated protein 25</fullName>
    </recommendedName>
</protein>
<evidence type="ECO:0000256" key="4">
    <source>
        <dbReference type="SAM" id="MobiDB-lite"/>
    </source>
</evidence>
<dbReference type="GO" id="GO:0032040">
    <property type="term" value="C:small-subunit processome"/>
    <property type="evidence" value="ECO:0007669"/>
    <property type="project" value="TreeGrafter"/>
</dbReference>
<comment type="caution">
    <text evidence="7">The sequence shown here is derived from an EMBL/GenBank/DDBJ whole genome shotgun (WGS) entry which is preliminary data.</text>
</comment>
<sequence>MRNSKRSGTFKGGPKRSLKTPAKSNFSLKRCRKDRQVEDVPASPSPSTSGHSSEGHSAGASSDEEVVHREPSTYDSLLSALGSGNESLARVFKKRQKEQQGRGDSEDDIDDGSVSSIDDEEEDSEEEVEGQTKPGDILRKDDQRMVSSDDSVHDDEEASAYFGSETSDDDDISDLENDHQKNNVEQEKMSSFHVHLGHTLSQKAVEELIKNKRRFKCAMTAVGMPKSNWVGTGECIVKLNHVLRSRDLIAKNDAKLSKHPESKQDDILSGDGFLDHGFTRPKVMCLLPLRSIALCVVKRLIQLTPPSHKVNVEHIDRFSDEFGAGDATEDDNTMTDGARDDGIQRSSKPVDFDALFGGNNNDHFMIGIKITRKSIKLYNDFYSSDIIVASPLGLITKIGEAEVDKEKDMDYLSSIEVLIIDHADVIAMQNWSHVNTVFEHLNRVPSKQHGTDVMRIRQWYLDGYARFYRQTILLGSYVNPDMNALFNHLCQNYRGKVKLICEYKGVLPKVILQVRQVYERFDATSIVDADDTRMDYFAKKVFPKIKDSIEGGTMLFTSSYFEFVRLRNFLKSQNASFCLLGEYTKASDISRARVWFFEGMRKIMLYTERAHFYHRYKIRGLKNLIIYSLPERKEFYPELINMLDEAENMTCTVLFSRFDQFRLERIVGTAASKRMLSSEKGVFVFC</sequence>
<evidence type="ECO:0008006" key="9">
    <source>
        <dbReference type="Google" id="ProtNLM"/>
    </source>
</evidence>
<reference evidence="7" key="2">
    <citation type="submission" date="2023-06" db="EMBL/GenBank/DDBJ databases">
        <authorList>
            <person name="Ma L."/>
            <person name="Liu K.-W."/>
            <person name="Li Z."/>
            <person name="Hsiao Y.-Y."/>
            <person name="Qi Y."/>
            <person name="Fu T."/>
            <person name="Tang G."/>
            <person name="Zhang D."/>
            <person name="Sun W.-H."/>
            <person name="Liu D.-K."/>
            <person name="Li Y."/>
            <person name="Chen G.-Z."/>
            <person name="Liu X.-D."/>
            <person name="Liao X.-Y."/>
            <person name="Jiang Y.-T."/>
            <person name="Yu X."/>
            <person name="Hao Y."/>
            <person name="Huang J."/>
            <person name="Zhao X.-W."/>
            <person name="Ke S."/>
            <person name="Chen Y.-Y."/>
            <person name="Wu W.-L."/>
            <person name="Hsu J.-L."/>
            <person name="Lin Y.-F."/>
            <person name="Huang M.-D."/>
            <person name="Li C.-Y."/>
            <person name="Huang L."/>
            <person name="Wang Z.-W."/>
            <person name="Zhao X."/>
            <person name="Zhong W.-Y."/>
            <person name="Peng D.-H."/>
            <person name="Ahmad S."/>
            <person name="Lan S."/>
            <person name="Zhang J.-S."/>
            <person name="Tsai W.-C."/>
            <person name="Van De Peer Y."/>
            <person name="Liu Z.-J."/>
        </authorList>
    </citation>
    <scope>NUCLEOTIDE SEQUENCE</scope>
    <source>
        <strain evidence="7">CP</strain>
        <tissue evidence="7">Leaves</tissue>
    </source>
</reference>
<dbReference type="PANTHER" id="PTHR12933">
    <property type="entry name" value="ORF PROTEIN-RELATED"/>
    <property type="match status" value="1"/>
</dbReference>
<accession>A0AAV9CP05</accession>
<evidence type="ECO:0000259" key="6">
    <source>
        <dbReference type="Pfam" id="PF22916"/>
    </source>
</evidence>
<feature type="domain" description="UTP25 NTP hydrolase-like" evidence="6">
    <location>
        <begin position="235"/>
        <end position="497"/>
    </location>
</feature>
<keyword evidence="8" id="KW-1185">Reference proteome</keyword>
<organism evidence="7 8">
    <name type="scientific">Acorus calamus</name>
    <name type="common">Sweet flag</name>
    <dbReference type="NCBI Taxonomy" id="4465"/>
    <lineage>
        <taxon>Eukaryota</taxon>
        <taxon>Viridiplantae</taxon>
        <taxon>Streptophyta</taxon>
        <taxon>Embryophyta</taxon>
        <taxon>Tracheophyta</taxon>
        <taxon>Spermatophyta</taxon>
        <taxon>Magnoliopsida</taxon>
        <taxon>Liliopsida</taxon>
        <taxon>Acoraceae</taxon>
        <taxon>Acorus</taxon>
    </lineage>
</organism>
<dbReference type="InterPro" id="IPR053940">
    <property type="entry name" value="UTP25_NTPase-like"/>
</dbReference>
<feature type="domain" description="UTP25 C-terminal" evidence="5">
    <location>
        <begin position="508"/>
        <end position="685"/>
    </location>
</feature>
<dbReference type="GO" id="GO:0000462">
    <property type="term" value="P:maturation of SSU-rRNA from tricistronic rRNA transcript (SSU-rRNA, 5.8S rRNA, LSU-rRNA)"/>
    <property type="evidence" value="ECO:0007669"/>
    <property type="project" value="TreeGrafter"/>
</dbReference>
<dbReference type="InterPro" id="IPR010678">
    <property type="entry name" value="UTP25"/>
</dbReference>
<proteinExistence type="inferred from homology"/>
<dbReference type="GO" id="GO:0034511">
    <property type="term" value="F:U3 snoRNA binding"/>
    <property type="evidence" value="ECO:0007669"/>
    <property type="project" value="InterPro"/>
</dbReference>
<dbReference type="Pfam" id="PF22916">
    <property type="entry name" value="UTP25_NTPase-like"/>
    <property type="match status" value="1"/>
</dbReference>
<reference evidence="7" key="1">
    <citation type="journal article" date="2023" name="Nat. Commun.">
        <title>Diploid and tetraploid genomes of Acorus and the evolution of monocots.</title>
        <authorList>
            <person name="Ma L."/>
            <person name="Liu K.W."/>
            <person name="Li Z."/>
            <person name="Hsiao Y.Y."/>
            <person name="Qi Y."/>
            <person name="Fu T."/>
            <person name="Tang G.D."/>
            <person name="Zhang D."/>
            <person name="Sun W.H."/>
            <person name="Liu D.K."/>
            <person name="Li Y."/>
            <person name="Chen G.Z."/>
            <person name="Liu X.D."/>
            <person name="Liao X.Y."/>
            <person name="Jiang Y.T."/>
            <person name="Yu X."/>
            <person name="Hao Y."/>
            <person name="Huang J."/>
            <person name="Zhao X.W."/>
            <person name="Ke S."/>
            <person name="Chen Y.Y."/>
            <person name="Wu W.L."/>
            <person name="Hsu J.L."/>
            <person name="Lin Y.F."/>
            <person name="Huang M.D."/>
            <person name="Li C.Y."/>
            <person name="Huang L."/>
            <person name="Wang Z.W."/>
            <person name="Zhao X."/>
            <person name="Zhong W.Y."/>
            <person name="Peng D.H."/>
            <person name="Ahmad S."/>
            <person name="Lan S."/>
            <person name="Zhang J.S."/>
            <person name="Tsai W.C."/>
            <person name="Van de Peer Y."/>
            <person name="Liu Z.J."/>
        </authorList>
    </citation>
    <scope>NUCLEOTIDE SEQUENCE</scope>
    <source>
        <strain evidence="7">CP</strain>
    </source>
</reference>
<dbReference type="PANTHER" id="PTHR12933:SF0">
    <property type="entry name" value="U3 SMALL NUCLEOLAR RNA-ASSOCIATED PROTEIN 25 HOMOLOG"/>
    <property type="match status" value="1"/>
</dbReference>
<evidence type="ECO:0000256" key="2">
    <source>
        <dbReference type="ARBA" id="ARBA00009223"/>
    </source>
</evidence>
<dbReference type="AlphaFoldDB" id="A0AAV9CP05"/>
<evidence type="ECO:0000256" key="1">
    <source>
        <dbReference type="ARBA" id="ARBA00004604"/>
    </source>
</evidence>
<evidence type="ECO:0000313" key="8">
    <source>
        <dbReference type="Proteomes" id="UP001180020"/>
    </source>
</evidence>
<comment type="subcellular location">
    <subcellularLocation>
        <location evidence="1">Nucleus</location>
        <location evidence="1">Nucleolus</location>
    </subcellularLocation>
</comment>
<dbReference type="GO" id="GO:0019843">
    <property type="term" value="F:rRNA binding"/>
    <property type="evidence" value="ECO:0007669"/>
    <property type="project" value="TreeGrafter"/>
</dbReference>
<evidence type="ECO:0000256" key="3">
    <source>
        <dbReference type="ARBA" id="ARBA00023242"/>
    </source>
</evidence>
<feature type="compositionally biased region" description="Acidic residues" evidence="4">
    <location>
        <begin position="166"/>
        <end position="175"/>
    </location>
</feature>